<accession>A0A521G250</accession>
<reference evidence="1" key="1">
    <citation type="submission" date="2017-07" db="EMBL/GenBank/DDBJ databases">
        <title>The cable genome - Insights into the physiology and evolution of filamentous bacteria capable of sulfide oxidation via long distance electron transfer.</title>
        <authorList>
            <person name="Thorup C."/>
            <person name="Bjerg J.T."/>
            <person name="Schreiber L."/>
            <person name="Nielsen L.P."/>
            <person name="Kjeldsen K.U."/>
            <person name="Boesen T."/>
            <person name="Boggild A."/>
            <person name="Meysman F."/>
            <person name="Geelhoed J."/>
            <person name="Schramm A."/>
        </authorList>
    </citation>
    <scope>NUCLEOTIDE SEQUENCE [LARGE SCALE GENOMIC DNA]</scope>
    <source>
        <strain evidence="1">GS</strain>
    </source>
</reference>
<name>A0A521G250_9BACT</name>
<evidence type="ECO:0000313" key="1">
    <source>
        <dbReference type="EMBL" id="TAA75096.1"/>
    </source>
</evidence>
<evidence type="ECO:0008006" key="3">
    <source>
        <dbReference type="Google" id="ProtNLM"/>
    </source>
</evidence>
<comment type="caution">
    <text evidence="1">The sequence shown here is derived from an EMBL/GenBank/DDBJ whole genome shotgun (WGS) entry which is preliminary data.</text>
</comment>
<dbReference type="Gene3D" id="3.40.50.1010">
    <property type="entry name" value="5'-nuclease"/>
    <property type="match status" value="1"/>
</dbReference>
<keyword evidence="2" id="KW-1185">Reference proteome</keyword>
<dbReference type="InterPro" id="IPR029060">
    <property type="entry name" value="PIN-like_dom_sf"/>
</dbReference>
<sequence length="160" mass="18043">MNKAFVYLETSFVSYLTARPSRDIIVTAHQTITREWWAQRRDAFEVVISEIVAEEAGRGNPEAVQRRLDILRDIPFIPVTEEALTFADKLIQSGAVPRKAAEDALHIAVCCVNNVDFLLTWNCKHIANAEKREYIRKTAAENGLVAPVICTPEELFGDEL</sequence>
<dbReference type="SUPFAM" id="SSF88723">
    <property type="entry name" value="PIN domain-like"/>
    <property type="match status" value="1"/>
</dbReference>
<dbReference type="Proteomes" id="UP000316238">
    <property type="component" value="Unassembled WGS sequence"/>
</dbReference>
<dbReference type="CDD" id="cd18687">
    <property type="entry name" value="PIN_VapC-like"/>
    <property type="match status" value="1"/>
</dbReference>
<organism evidence="1 2">
    <name type="scientific">Candidatus Electronema aureum</name>
    <dbReference type="NCBI Taxonomy" id="2005002"/>
    <lineage>
        <taxon>Bacteria</taxon>
        <taxon>Pseudomonadati</taxon>
        <taxon>Thermodesulfobacteriota</taxon>
        <taxon>Desulfobulbia</taxon>
        <taxon>Desulfobulbales</taxon>
        <taxon>Desulfobulbaceae</taxon>
        <taxon>Candidatus Electronema</taxon>
    </lineage>
</organism>
<evidence type="ECO:0000313" key="2">
    <source>
        <dbReference type="Proteomes" id="UP000316238"/>
    </source>
</evidence>
<gene>
    <name evidence="1" type="ORF">CDV28_11122</name>
</gene>
<protein>
    <recommendedName>
        <fullName evidence="3">PIN domain-containing protein</fullName>
    </recommendedName>
</protein>
<proteinExistence type="predicted"/>
<dbReference type="EMBL" id="NQJD01000011">
    <property type="protein sequence ID" value="TAA75096.1"/>
    <property type="molecule type" value="Genomic_DNA"/>
</dbReference>
<dbReference type="AlphaFoldDB" id="A0A521G250"/>